<dbReference type="AlphaFoldDB" id="A0A9E2KNH3"/>
<comment type="subunit">
    <text evidence="3 9">Tetramer of two alpha and two beta chains.</text>
</comment>
<dbReference type="EC" id="4.2.1.20" evidence="9"/>
<dbReference type="HAMAP" id="MF_00131">
    <property type="entry name" value="Trp_synth_alpha"/>
    <property type="match status" value="1"/>
</dbReference>
<evidence type="ECO:0000256" key="9">
    <source>
        <dbReference type="HAMAP-Rule" id="MF_00131"/>
    </source>
</evidence>
<dbReference type="InterPro" id="IPR011060">
    <property type="entry name" value="RibuloseP-bd_barrel"/>
</dbReference>
<dbReference type="GO" id="GO:0004834">
    <property type="term" value="F:tryptophan synthase activity"/>
    <property type="evidence" value="ECO:0007669"/>
    <property type="project" value="UniProtKB-UniRule"/>
</dbReference>
<organism evidence="11 12">
    <name type="scientific">Candidatus Anaerobiospirillum merdipullorum</name>
    <dbReference type="NCBI Taxonomy" id="2838450"/>
    <lineage>
        <taxon>Bacteria</taxon>
        <taxon>Pseudomonadati</taxon>
        <taxon>Pseudomonadota</taxon>
        <taxon>Gammaproteobacteria</taxon>
        <taxon>Aeromonadales</taxon>
        <taxon>Succinivibrionaceae</taxon>
        <taxon>Anaerobiospirillum</taxon>
    </lineage>
</organism>
<keyword evidence="6 9" id="KW-0057">Aromatic amino acid biosynthesis</keyword>
<protein>
    <recommendedName>
        <fullName evidence="9">Tryptophan synthase alpha chain</fullName>
        <ecNumber evidence="9">4.2.1.20</ecNumber>
    </recommendedName>
</protein>
<evidence type="ECO:0000256" key="5">
    <source>
        <dbReference type="ARBA" id="ARBA00022822"/>
    </source>
</evidence>
<proteinExistence type="inferred from homology"/>
<evidence type="ECO:0000256" key="1">
    <source>
        <dbReference type="ARBA" id="ARBA00003365"/>
    </source>
</evidence>
<dbReference type="Pfam" id="PF00290">
    <property type="entry name" value="Trp_syntA"/>
    <property type="match status" value="1"/>
</dbReference>
<comment type="function">
    <text evidence="1 9">The alpha subunit is responsible for the aldol cleavage of indoleglycerol phosphate to indole and glyceraldehyde 3-phosphate.</text>
</comment>
<dbReference type="PANTHER" id="PTHR43406:SF1">
    <property type="entry name" value="TRYPTOPHAN SYNTHASE ALPHA CHAIN, CHLOROPLASTIC"/>
    <property type="match status" value="1"/>
</dbReference>
<comment type="caution">
    <text evidence="11">The sequence shown here is derived from an EMBL/GenBank/DDBJ whole genome shotgun (WGS) entry which is preliminary data.</text>
</comment>
<gene>
    <name evidence="9 11" type="primary">trpA</name>
    <name evidence="11" type="ORF">IAA31_04305</name>
</gene>
<keyword evidence="4 9" id="KW-0028">Amino-acid biosynthesis</keyword>
<dbReference type="InterPro" id="IPR002028">
    <property type="entry name" value="Trp_synthase_suA"/>
</dbReference>
<dbReference type="Gene3D" id="3.20.20.70">
    <property type="entry name" value="Aldolase class I"/>
    <property type="match status" value="1"/>
</dbReference>
<evidence type="ECO:0000256" key="6">
    <source>
        <dbReference type="ARBA" id="ARBA00023141"/>
    </source>
</evidence>
<dbReference type="FunFam" id="3.20.20.70:FF:000037">
    <property type="entry name" value="Tryptophan synthase alpha chain"/>
    <property type="match status" value="1"/>
</dbReference>
<feature type="active site" description="Proton acceptor" evidence="9">
    <location>
        <position position="50"/>
    </location>
</feature>
<evidence type="ECO:0000313" key="11">
    <source>
        <dbReference type="EMBL" id="MBU3826696.1"/>
    </source>
</evidence>
<evidence type="ECO:0000256" key="2">
    <source>
        <dbReference type="ARBA" id="ARBA00004733"/>
    </source>
</evidence>
<dbReference type="SUPFAM" id="SSF51366">
    <property type="entry name" value="Ribulose-phoshate binding barrel"/>
    <property type="match status" value="1"/>
</dbReference>
<sequence length="272" mass="28745">MTTRFATMFANLKAKHEGAFVPFVTLCDPNFDTSVKILHTLCASGADALELGLPFSDPCADGPVIQDADKRALSAGSTTQRCFDAIAKLRASYDAVPISLLVYVNLVVAFGTDRFFAQAAAAGVDAVLLADVPVNMLDAGEDFRAAASRHGIELVLIAPSNASKATLAEIAEKSEGYIYTLSRFGITGTDKVFGRPVDLIAHLKELKAAPTLLGFGISTPDHVKIAMQCGADGAISGSAIVKIIGENLDNEAAMLENLHIFVQKMKAATKEQ</sequence>
<dbReference type="Proteomes" id="UP000824150">
    <property type="component" value="Unassembled WGS sequence"/>
</dbReference>
<evidence type="ECO:0000256" key="7">
    <source>
        <dbReference type="ARBA" id="ARBA00023239"/>
    </source>
</evidence>
<evidence type="ECO:0000256" key="3">
    <source>
        <dbReference type="ARBA" id="ARBA00011270"/>
    </source>
</evidence>
<reference evidence="11" key="2">
    <citation type="submission" date="2021-04" db="EMBL/GenBank/DDBJ databases">
        <authorList>
            <person name="Gilroy R."/>
        </authorList>
    </citation>
    <scope>NUCLEOTIDE SEQUENCE</scope>
    <source>
        <strain evidence="11">687</strain>
    </source>
</reference>
<comment type="pathway">
    <text evidence="2 9">Amino-acid biosynthesis; L-tryptophan biosynthesis; L-tryptophan from chorismate: step 5/5.</text>
</comment>
<dbReference type="EMBL" id="JAHLFG010000044">
    <property type="protein sequence ID" value="MBU3826696.1"/>
    <property type="molecule type" value="Genomic_DNA"/>
</dbReference>
<evidence type="ECO:0000256" key="8">
    <source>
        <dbReference type="ARBA" id="ARBA00049047"/>
    </source>
</evidence>
<feature type="active site" description="Proton acceptor" evidence="9">
    <location>
        <position position="61"/>
    </location>
</feature>
<comment type="catalytic activity">
    <reaction evidence="8 9">
        <text>(1S,2R)-1-C-(indol-3-yl)glycerol 3-phosphate + L-serine = D-glyceraldehyde 3-phosphate + L-tryptophan + H2O</text>
        <dbReference type="Rhea" id="RHEA:10532"/>
        <dbReference type="ChEBI" id="CHEBI:15377"/>
        <dbReference type="ChEBI" id="CHEBI:33384"/>
        <dbReference type="ChEBI" id="CHEBI:57912"/>
        <dbReference type="ChEBI" id="CHEBI:58866"/>
        <dbReference type="ChEBI" id="CHEBI:59776"/>
        <dbReference type="EC" id="4.2.1.20"/>
    </reaction>
</comment>
<name>A0A9E2KNH3_9GAMM</name>
<comment type="similarity">
    <text evidence="9 10">Belongs to the TrpA family.</text>
</comment>
<dbReference type="NCBIfam" id="TIGR00262">
    <property type="entry name" value="trpA"/>
    <property type="match status" value="1"/>
</dbReference>
<accession>A0A9E2KNH3</accession>
<dbReference type="GO" id="GO:0005829">
    <property type="term" value="C:cytosol"/>
    <property type="evidence" value="ECO:0007669"/>
    <property type="project" value="TreeGrafter"/>
</dbReference>
<keyword evidence="7 9" id="KW-0456">Lyase</keyword>
<reference evidence="11" key="1">
    <citation type="journal article" date="2021" name="PeerJ">
        <title>Extensive microbial diversity within the chicken gut microbiome revealed by metagenomics and culture.</title>
        <authorList>
            <person name="Gilroy R."/>
            <person name="Ravi A."/>
            <person name="Getino M."/>
            <person name="Pursley I."/>
            <person name="Horton D.L."/>
            <person name="Alikhan N.F."/>
            <person name="Baker D."/>
            <person name="Gharbi K."/>
            <person name="Hall N."/>
            <person name="Watson M."/>
            <person name="Adriaenssens E.M."/>
            <person name="Foster-Nyarko E."/>
            <person name="Jarju S."/>
            <person name="Secka A."/>
            <person name="Antonio M."/>
            <person name="Oren A."/>
            <person name="Chaudhuri R.R."/>
            <person name="La Ragione R."/>
            <person name="Hildebrand F."/>
            <person name="Pallen M.J."/>
        </authorList>
    </citation>
    <scope>NUCLEOTIDE SEQUENCE</scope>
    <source>
        <strain evidence="11">687</strain>
    </source>
</reference>
<dbReference type="InterPro" id="IPR013785">
    <property type="entry name" value="Aldolase_TIM"/>
</dbReference>
<keyword evidence="5 9" id="KW-0822">Tryptophan biosynthesis</keyword>
<evidence type="ECO:0000256" key="4">
    <source>
        <dbReference type="ARBA" id="ARBA00022605"/>
    </source>
</evidence>
<evidence type="ECO:0000256" key="10">
    <source>
        <dbReference type="RuleBase" id="RU003662"/>
    </source>
</evidence>
<dbReference type="PANTHER" id="PTHR43406">
    <property type="entry name" value="TRYPTOPHAN SYNTHASE, ALPHA CHAIN"/>
    <property type="match status" value="1"/>
</dbReference>
<evidence type="ECO:0000313" key="12">
    <source>
        <dbReference type="Proteomes" id="UP000824150"/>
    </source>
</evidence>
<dbReference type="CDD" id="cd04724">
    <property type="entry name" value="Tryptophan_synthase_alpha"/>
    <property type="match status" value="1"/>
</dbReference>